<feature type="region of interest" description="Disordered" evidence="2">
    <location>
        <begin position="1"/>
        <end position="23"/>
    </location>
</feature>
<name>A0A5N7CU87_9EURO</name>
<dbReference type="OrthoDB" id="336088at2759"/>
<feature type="region of interest" description="Disordered" evidence="2">
    <location>
        <begin position="170"/>
        <end position="230"/>
    </location>
</feature>
<accession>A0A5N7CU87</accession>
<organism evidence="3 4">
    <name type="scientific">Aspergillus pseudonomiae</name>
    <dbReference type="NCBI Taxonomy" id="1506151"/>
    <lineage>
        <taxon>Eukaryota</taxon>
        <taxon>Fungi</taxon>
        <taxon>Dikarya</taxon>
        <taxon>Ascomycota</taxon>
        <taxon>Pezizomycotina</taxon>
        <taxon>Eurotiomycetes</taxon>
        <taxon>Eurotiomycetidae</taxon>
        <taxon>Eurotiales</taxon>
        <taxon>Aspergillaceae</taxon>
        <taxon>Aspergillus</taxon>
        <taxon>Aspergillus subgen. Circumdati</taxon>
    </lineage>
</organism>
<reference evidence="3 4" key="1">
    <citation type="submission" date="2019-04" db="EMBL/GenBank/DDBJ databases">
        <authorList>
            <consortium name="DOE Joint Genome Institute"/>
            <person name="Mondo S."/>
            <person name="Kjaerbolling I."/>
            <person name="Vesth T."/>
            <person name="Frisvad J.C."/>
            <person name="Nybo J.L."/>
            <person name="Theobald S."/>
            <person name="Kildgaard S."/>
            <person name="Isbrandt T."/>
            <person name="Kuo A."/>
            <person name="Sato A."/>
            <person name="Lyhne E.K."/>
            <person name="Kogle M.E."/>
            <person name="Wiebenga A."/>
            <person name="Kun R.S."/>
            <person name="Lubbers R.J."/>
            <person name="Makela M.R."/>
            <person name="Barry K."/>
            <person name="Chovatia M."/>
            <person name="Clum A."/>
            <person name="Daum C."/>
            <person name="Haridas S."/>
            <person name="He G."/>
            <person name="LaButti K."/>
            <person name="Lipzen A."/>
            <person name="Riley R."/>
            <person name="Salamov A."/>
            <person name="Simmons B.A."/>
            <person name="Magnuson J.K."/>
            <person name="Henrissat B."/>
            <person name="Mortensen U.H."/>
            <person name="Larsen T.O."/>
            <person name="Devries R.P."/>
            <person name="Grigoriev I.V."/>
            <person name="Machida M."/>
            <person name="Baker S.E."/>
            <person name="Andersen M.R."/>
            <person name="Cantor M.N."/>
            <person name="Hua S.X."/>
        </authorList>
    </citation>
    <scope>NUCLEOTIDE SEQUENCE [LARGE SCALE GENOMIC DNA]</scope>
    <source>
        <strain evidence="3 4">CBS 119388</strain>
    </source>
</reference>
<evidence type="ECO:0008006" key="5">
    <source>
        <dbReference type="Google" id="ProtNLM"/>
    </source>
</evidence>
<dbReference type="Proteomes" id="UP000325579">
    <property type="component" value="Unassembled WGS sequence"/>
</dbReference>
<dbReference type="RefSeq" id="XP_031935074.1">
    <property type="nucleotide sequence ID" value="XM_032088390.1"/>
</dbReference>
<gene>
    <name evidence="3" type="ORF">BDV37DRAFT_289124</name>
</gene>
<dbReference type="GeneID" id="43673081"/>
<feature type="coiled-coil region" evidence="1">
    <location>
        <begin position="298"/>
        <end position="335"/>
    </location>
</feature>
<evidence type="ECO:0000256" key="1">
    <source>
        <dbReference type="SAM" id="Coils"/>
    </source>
</evidence>
<dbReference type="EMBL" id="ML736879">
    <property type="protein sequence ID" value="KAE8397755.1"/>
    <property type="molecule type" value="Genomic_DNA"/>
</dbReference>
<evidence type="ECO:0000256" key="2">
    <source>
        <dbReference type="SAM" id="MobiDB-lite"/>
    </source>
</evidence>
<proteinExistence type="predicted"/>
<sequence>MQSTGVKKVRARRNKRGPRRVPLDQTVVFNQEQSQDDSANVPIGQPRISWPDTLAALEKESLDSQIHRHKEWKRNGSIHEDYCRVCWESDRLEPCMTCRLALHGECMPAGWLRNAENQLFCAVCVRRGWHVAPPALTPPASPRLAEGRGGPAAAVPAIELDNISVATPRSHAAPLHGQPQASSTHEQSISDRQDIPATAPVQEASPNNEDIGVNGNTQPRVSQPPRQRKSRYISLRSEVDAAFNVLYREVEASEALRLENENLRNENARCMQTIQIRDLSLMAMRRELEHRRFSDQDLERLQASAAQLEHANRELQELRAKNESLEAELQVARESAKEVQDWKAKFVELMNT</sequence>
<protein>
    <recommendedName>
        <fullName evidence="5">Zinc finger PHD-type domain-containing protein</fullName>
    </recommendedName>
</protein>
<evidence type="ECO:0000313" key="4">
    <source>
        <dbReference type="Proteomes" id="UP000325579"/>
    </source>
</evidence>
<feature type="compositionally biased region" description="Basic residues" evidence="2">
    <location>
        <begin position="7"/>
        <end position="19"/>
    </location>
</feature>
<evidence type="ECO:0000313" key="3">
    <source>
        <dbReference type="EMBL" id="KAE8397755.1"/>
    </source>
</evidence>
<dbReference type="SUPFAM" id="SSF57903">
    <property type="entry name" value="FYVE/PHD zinc finger"/>
    <property type="match status" value="1"/>
</dbReference>
<keyword evidence="1" id="KW-0175">Coiled coil</keyword>
<dbReference type="AlphaFoldDB" id="A0A5N7CU87"/>
<feature type="compositionally biased region" description="Polar residues" evidence="2">
    <location>
        <begin position="204"/>
        <end position="225"/>
    </location>
</feature>
<dbReference type="InterPro" id="IPR011011">
    <property type="entry name" value="Znf_FYVE_PHD"/>
</dbReference>
<keyword evidence="4" id="KW-1185">Reference proteome</keyword>